<dbReference type="Proteomes" id="UP001163324">
    <property type="component" value="Chromosome 4"/>
</dbReference>
<comment type="caution">
    <text evidence="1">The sequence shown here is derived from an EMBL/GenBank/DDBJ whole genome shotgun (WGS) entry which is preliminary data.</text>
</comment>
<keyword evidence="2" id="KW-1185">Reference proteome</keyword>
<accession>A0ACC0V3I7</accession>
<sequence>MSWSNKDNRAIKIVDAAAAGGYAVPAMCCYNLEGILASVRAAEAKRSPVIVQLFPWAIEFADGLLVHAAKEAADKASVPVAVHMDHAQSPEIIRRAADLGGFDGIMVDMSHYEKEENMAKTKELVEYLHERGIIAEAEPGRINGGEDGVQDTGDLEGILTTPEQAGEFMDLGIDWLAPAFGNVHGNYGPKGPQLDLDRLGGVHEATRKRGVQLVLHGAAAANFKGELFEAVMARGVAKCNINDGMNDPFVRVMEEKAGKVPLTTLLEEATDAMQGAIERYMDWMRSSGKAP</sequence>
<evidence type="ECO:0000313" key="2">
    <source>
        <dbReference type="Proteomes" id="UP001163324"/>
    </source>
</evidence>
<protein>
    <submittedName>
        <fullName evidence="1">Uncharacterized protein</fullName>
    </submittedName>
</protein>
<gene>
    <name evidence="1" type="ORF">N3K66_005222</name>
</gene>
<reference evidence="1" key="1">
    <citation type="submission" date="2022-10" db="EMBL/GenBank/DDBJ databases">
        <title>Complete Genome of Trichothecium roseum strain YXFP-22015, a Plant Pathogen Isolated from Citrus.</title>
        <authorList>
            <person name="Wang Y."/>
            <person name="Zhu L."/>
        </authorList>
    </citation>
    <scope>NUCLEOTIDE SEQUENCE</scope>
    <source>
        <strain evidence="1">YXFP-22015</strain>
    </source>
</reference>
<dbReference type="EMBL" id="CM047943">
    <property type="protein sequence ID" value="KAI9900960.1"/>
    <property type="molecule type" value="Genomic_DNA"/>
</dbReference>
<organism evidence="1 2">
    <name type="scientific">Trichothecium roseum</name>
    <dbReference type="NCBI Taxonomy" id="47278"/>
    <lineage>
        <taxon>Eukaryota</taxon>
        <taxon>Fungi</taxon>
        <taxon>Dikarya</taxon>
        <taxon>Ascomycota</taxon>
        <taxon>Pezizomycotina</taxon>
        <taxon>Sordariomycetes</taxon>
        <taxon>Hypocreomycetidae</taxon>
        <taxon>Hypocreales</taxon>
        <taxon>Hypocreales incertae sedis</taxon>
        <taxon>Trichothecium</taxon>
    </lineage>
</organism>
<name>A0ACC0V3I7_9HYPO</name>
<proteinExistence type="predicted"/>
<evidence type="ECO:0000313" key="1">
    <source>
        <dbReference type="EMBL" id="KAI9900960.1"/>
    </source>
</evidence>